<keyword evidence="1" id="KW-0812">Transmembrane</keyword>
<name>A0A6T8NW19_HEMAN</name>
<keyword evidence="1" id="KW-0472">Membrane</keyword>
<protein>
    <submittedName>
        <fullName evidence="2">Uncharacterized protein</fullName>
    </submittedName>
</protein>
<sequence>MAGATYVVVLPRSQRKEQARRMLKLVGVATFAAAVAVALLGDDSGYRAALATTKLAAKGSVANKMFGESAGAGYTGTAAFEPDSDADFGIAESNMGGGSLTGYMSDLQHRMEIHKGEVGSADTKQAIANLKLADKKLNMPGIISFP</sequence>
<keyword evidence="1" id="KW-1133">Transmembrane helix</keyword>
<dbReference type="EMBL" id="HBFK01032735">
    <property type="protein sequence ID" value="CAD8753401.1"/>
    <property type="molecule type" value="Transcribed_RNA"/>
</dbReference>
<proteinExistence type="predicted"/>
<gene>
    <name evidence="2" type="ORF">HAND1043_LOCUS19907</name>
</gene>
<dbReference type="AlphaFoldDB" id="A0A6T8NW19"/>
<evidence type="ECO:0000313" key="2">
    <source>
        <dbReference type="EMBL" id="CAD8753401.1"/>
    </source>
</evidence>
<feature type="transmembrane region" description="Helical" evidence="1">
    <location>
        <begin position="22"/>
        <end position="41"/>
    </location>
</feature>
<reference evidence="2" key="1">
    <citation type="submission" date="2021-01" db="EMBL/GenBank/DDBJ databases">
        <authorList>
            <person name="Corre E."/>
            <person name="Pelletier E."/>
            <person name="Niang G."/>
            <person name="Scheremetjew M."/>
            <person name="Finn R."/>
            <person name="Kale V."/>
            <person name="Holt S."/>
            <person name="Cochrane G."/>
            <person name="Meng A."/>
            <person name="Brown T."/>
            <person name="Cohen L."/>
        </authorList>
    </citation>
    <scope>NUCLEOTIDE SEQUENCE</scope>
    <source>
        <strain evidence="2">CCMP441</strain>
    </source>
</reference>
<accession>A0A6T8NW19</accession>
<evidence type="ECO:0000256" key="1">
    <source>
        <dbReference type="SAM" id="Phobius"/>
    </source>
</evidence>
<organism evidence="2">
    <name type="scientific">Hemiselmis andersenii</name>
    <name type="common">Cryptophyte alga</name>
    <dbReference type="NCBI Taxonomy" id="464988"/>
    <lineage>
        <taxon>Eukaryota</taxon>
        <taxon>Cryptophyceae</taxon>
        <taxon>Cryptomonadales</taxon>
        <taxon>Hemiselmidaceae</taxon>
        <taxon>Hemiselmis</taxon>
    </lineage>
</organism>